<dbReference type="InterPro" id="IPR013927">
    <property type="entry name" value="TF_Opi1_Ccg-8"/>
</dbReference>
<feature type="region of interest" description="Disordered" evidence="1">
    <location>
        <begin position="128"/>
        <end position="157"/>
    </location>
</feature>
<feature type="region of interest" description="Disordered" evidence="1">
    <location>
        <begin position="286"/>
        <end position="315"/>
    </location>
</feature>
<accession>A0A1J7I510</accession>
<dbReference type="GO" id="GO:0030968">
    <property type="term" value="P:endoplasmic reticulum unfolded protein response"/>
    <property type="evidence" value="ECO:0007669"/>
    <property type="project" value="TreeGrafter"/>
</dbReference>
<feature type="non-terminal residue" evidence="2">
    <location>
        <position position="436"/>
    </location>
</feature>
<proteinExistence type="predicted"/>
<dbReference type="EMBL" id="KV875113">
    <property type="protein sequence ID" value="OIW22467.1"/>
    <property type="molecule type" value="Genomic_DNA"/>
</dbReference>
<dbReference type="GO" id="GO:0006357">
    <property type="term" value="P:regulation of transcription by RNA polymerase II"/>
    <property type="evidence" value="ECO:0007669"/>
    <property type="project" value="TreeGrafter"/>
</dbReference>
<dbReference type="GO" id="GO:0005634">
    <property type="term" value="C:nucleus"/>
    <property type="evidence" value="ECO:0007669"/>
    <property type="project" value="TreeGrafter"/>
</dbReference>
<dbReference type="AlphaFoldDB" id="A0A1J7I510"/>
<feature type="compositionally biased region" description="Polar residues" evidence="1">
    <location>
        <begin position="30"/>
        <end position="45"/>
    </location>
</feature>
<dbReference type="OrthoDB" id="2441642at2759"/>
<sequence>GRASSVSLDDPDVRMAAEALGDLRADFISSPPNGHTPLPSTSSPRSFAPDNGAEPLFSLLTTSHPLIANTIDTANKAYTTSKKTYPRFKSGAEYIEGYLSPVASTVGSVGRATGVHGGIRWFLGAGRRHGSSSSDLETGSRKSQKRRKVDNKSSGEQGLDALADKAVAARSIANLDLYDFTKDRRNSISTVDTQDTLPAYDDTGRSPDYSDAPEPQNQIANRPNASATGPWQQRLIMSTSGLSIAMSKESLRSLKYCLQWLRWANEHIAKTIAALKSLLQQYDGSGSPDLEAGRGEDQEMINGPESTPTTQDRSQLAARVTELKSDVLKTLRDVIDTVSKYAGGALPDNARVLVHRHLTSLPQRFRVATLQDASAKKQGDGAEEQEVRDSAQRVLVLAKEGLDMMEQVSGVLDGTIHSAEEWCQRLGKTDEGKKDE</sequence>
<feature type="non-terminal residue" evidence="2">
    <location>
        <position position="1"/>
    </location>
</feature>
<dbReference type="InParanoid" id="A0A1J7I510"/>
<dbReference type="PANTHER" id="PTHR38406:SF1">
    <property type="entry name" value="TRANSCRIPTIONAL REPRESSOR OPI1"/>
    <property type="match status" value="1"/>
</dbReference>
<feature type="compositionally biased region" description="Polar residues" evidence="1">
    <location>
        <begin position="215"/>
        <end position="229"/>
    </location>
</feature>
<dbReference type="GO" id="GO:0003714">
    <property type="term" value="F:transcription corepressor activity"/>
    <property type="evidence" value="ECO:0007669"/>
    <property type="project" value="InterPro"/>
</dbReference>
<dbReference type="PANTHER" id="PTHR38406">
    <property type="entry name" value="TRANSCRIPTIONAL REPRESSOR OPI1"/>
    <property type="match status" value="1"/>
</dbReference>
<keyword evidence="3" id="KW-1185">Reference proteome</keyword>
<evidence type="ECO:0000256" key="1">
    <source>
        <dbReference type="SAM" id="MobiDB-lite"/>
    </source>
</evidence>
<dbReference type="GO" id="GO:0005783">
    <property type="term" value="C:endoplasmic reticulum"/>
    <property type="evidence" value="ECO:0007669"/>
    <property type="project" value="TreeGrafter"/>
</dbReference>
<organism evidence="2 3">
    <name type="scientific">Coniochaeta ligniaria NRRL 30616</name>
    <dbReference type="NCBI Taxonomy" id="1408157"/>
    <lineage>
        <taxon>Eukaryota</taxon>
        <taxon>Fungi</taxon>
        <taxon>Dikarya</taxon>
        <taxon>Ascomycota</taxon>
        <taxon>Pezizomycotina</taxon>
        <taxon>Sordariomycetes</taxon>
        <taxon>Sordariomycetidae</taxon>
        <taxon>Coniochaetales</taxon>
        <taxon>Coniochaetaceae</taxon>
        <taxon>Coniochaeta</taxon>
    </lineage>
</organism>
<feature type="region of interest" description="Disordered" evidence="1">
    <location>
        <begin position="24"/>
        <end position="53"/>
    </location>
</feature>
<reference evidence="2 3" key="1">
    <citation type="submission" date="2016-10" db="EMBL/GenBank/DDBJ databases">
        <title>Draft genome sequence of Coniochaeta ligniaria NRRL30616, a lignocellulolytic fungus for bioabatement of inhibitors in plant biomass hydrolysates.</title>
        <authorList>
            <consortium name="DOE Joint Genome Institute"/>
            <person name="Jimenez D.J."/>
            <person name="Hector R.E."/>
            <person name="Riley R."/>
            <person name="Sun H."/>
            <person name="Grigoriev I.V."/>
            <person name="Van Elsas J.D."/>
            <person name="Nichols N.N."/>
        </authorList>
    </citation>
    <scope>NUCLEOTIDE SEQUENCE [LARGE SCALE GENOMIC DNA]</scope>
    <source>
        <strain evidence="2 3">NRRL 30616</strain>
    </source>
</reference>
<dbReference type="GO" id="GO:0008654">
    <property type="term" value="P:phospholipid biosynthetic process"/>
    <property type="evidence" value="ECO:0007669"/>
    <property type="project" value="TreeGrafter"/>
</dbReference>
<feature type="compositionally biased region" description="Polar residues" evidence="1">
    <location>
        <begin position="304"/>
        <end position="314"/>
    </location>
</feature>
<feature type="region of interest" description="Disordered" evidence="1">
    <location>
        <begin position="189"/>
        <end position="229"/>
    </location>
</feature>
<name>A0A1J7I510_9PEZI</name>
<evidence type="ECO:0000313" key="3">
    <source>
        <dbReference type="Proteomes" id="UP000182658"/>
    </source>
</evidence>
<dbReference type="FunCoup" id="A0A1J7I510">
    <property type="interactions" value="262"/>
</dbReference>
<dbReference type="STRING" id="1408157.A0A1J7I510"/>
<dbReference type="Pfam" id="PF08618">
    <property type="entry name" value="Opi1"/>
    <property type="match status" value="2"/>
</dbReference>
<dbReference type="Proteomes" id="UP000182658">
    <property type="component" value="Unassembled WGS sequence"/>
</dbReference>
<protein>
    <submittedName>
        <fullName evidence="2">Transcription factor Opi1</fullName>
    </submittedName>
</protein>
<evidence type="ECO:0000313" key="2">
    <source>
        <dbReference type="EMBL" id="OIW22467.1"/>
    </source>
</evidence>
<gene>
    <name evidence="2" type="ORF">CONLIGDRAFT_560354</name>
</gene>